<name>A0ABQ3UZ07_9CHLR</name>
<accession>A0ABQ3UZ07</accession>
<dbReference type="Proteomes" id="UP000654345">
    <property type="component" value="Unassembled WGS sequence"/>
</dbReference>
<proteinExistence type="predicted"/>
<dbReference type="RefSeq" id="WP_201374179.1">
    <property type="nucleotide sequence ID" value="NZ_BNJG01000002.1"/>
</dbReference>
<dbReference type="InterPro" id="IPR050114">
    <property type="entry name" value="UPF0173_UPF0282_UlaG_hydrolase"/>
</dbReference>
<evidence type="ECO:0000256" key="1">
    <source>
        <dbReference type="ARBA" id="ARBA00022801"/>
    </source>
</evidence>
<evidence type="ECO:0008006" key="4">
    <source>
        <dbReference type="Google" id="ProtNLM"/>
    </source>
</evidence>
<gene>
    <name evidence="2" type="ORF">KSB_63670</name>
</gene>
<dbReference type="SUPFAM" id="SSF56281">
    <property type="entry name" value="Metallo-hydrolase/oxidoreductase"/>
    <property type="match status" value="1"/>
</dbReference>
<reference evidence="2 3" key="1">
    <citation type="journal article" date="2021" name="Int. J. Syst. Evol. Microbiol.">
        <title>Reticulibacter mediterranei gen. nov., sp. nov., within the new family Reticulibacteraceae fam. nov., and Ktedonospora formicarum gen. nov., sp. nov., Ktedonobacter robiniae sp. nov., Dictyobacter formicarum sp. nov. and Dictyobacter arantiisoli sp. nov., belonging to the class Ktedonobacteria.</title>
        <authorList>
            <person name="Yabe S."/>
            <person name="Zheng Y."/>
            <person name="Wang C.M."/>
            <person name="Sakai Y."/>
            <person name="Abe K."/>
            <person name="Yokota A."/>
            <person name="Donadio S."/>
            <person name="Cavaletti L."/>
            <person name="Monciardini P."/>
        </authorList>
    </citation>
    <scope>NUCLEOTIDE SEQUENCE [LARGE SCALE GENOMIC DNA]</scope>
    <source>
        <strain evidence="2 3">SOSP1-30</strain>
    </source>
</reference>
<organism evidence="2 3">
    <name type="scientific">Ktedonobacter robiniae</name>
    <dbReference type="NCBI Taxonomy" id="2778365"/>
    <lineage>
        <taxon>Bacteria</taxon>
        <taxon>Bacillati</taxon>
        <taxon>Chloroflexota</taxon>
        <taxon>Ktedonobacteria</taxon>
        <taxon>Ktedonobacterales</taxon>
        <taxon>Ktedonobacteraceae</taxon>
        <taxon>Ktedonobacter</taxon>
    </lineage>
</organism>
<comment type="caution">
    <text evidence="2">The sequence shown here is derived from an EMBL/GenBank/DDBJ whole genome shotgun (WGS) entry which is preliminary data.</text>
</comment>
<dbReference type="InterPro" id="IPR036866">
    <property type="entry name" value="RibonucZ/Hydroxyglut_hydro"/>
</dbReference>
<sequence length="117" mass="12442">MPQTPALPVQVTHIGGPTMLLEIGGLRLLTDPTFDPAGSYYASKPAPRVKTADPAIPVAQLGPVDAILLSHDQHFDNLDHAGRAYLSQASQILTTPAGARNLGIELMVWRPGKQPNS</sequence>
<keyword evidence="1" id="KW-0378">Hydrolase</keyword>
<dbReference type="EMBL" id="BNJG01000002">
    <property type="protein sequence ID" value="GHO57892.1"/>
    <property type="molecule type" value="Genomic_DNA"/>
</dbReference>
<dbReference type="PANTHER" id="PTHR43546">
    <property type="entry name" value="UPF0173 METAL-DEPENDENT HYDROLASE MJ1163-RELATED"/>
    <property type="match status" value="1"/>
</dbReference>
<keyword evidence="3" id="KW-1185">Reference proteome</keyword>
<evidence type="ECO:0000313" key="3">
    <source>
        <dbReference type="Proteomes" id="UP000654345"/>
    </source>
</evidence>
<protein>
    <recommendedName>
        <fullName evidence="4">MBL fold metallo-hydrolase</fullName>
    </recommendedName>
</protein>
<evidence type="ECO:0000313" key="2">
    <source>
        <dbReference type="EMBL" id="GHO57892.1"/>
    </source>
</evidence>
<dbReference type="Gene3D" id="3.60.15.10">
    <property type="entry name" value="Ribonuclease Z/Hydroxyacylglutathione hydrolase-like"/>
    <property type="match status" value="1"/>
</dbReference>
<dbReference type="PANTHER" id="PTHR43546:SF9">
    <property type="entry name" value="L-ASCORBATE-6-PHOSPHATE LACTONASE ULAG-RELATED"/>
    <property type="match status" value="1"/>
</dbReference>